<reference evidence="3 4" key="1">
    <citation type="submission" date="2017-03" db="EMBL/GenBank/DDBJ databases">
        <title>Genome sequence of Geothermobacter sp. EPR-M, Deep-Sea Iron Reducer.</title>
        <authorList>
            <person name="Tully B."/>
            <person name="Savalia P."/>
            <person name="Abuyen K."/>
            <person name="Baughan C."/>
            <person name="Romero E."/>
            <person name="Ronkowski C."/>
            <person name="Torres B."/>
            <person name="Tremblay J."/>
            <person name="Trujillo A."/>
            <person name="Tyler M."/>
            <person name="Perez-Rodriguez I."/>
            <person name="Amend J."/>
        </authorList>
    </citation>
    <scope>NUCLEOTIDE SEQUENCE [LARGE SCALE GENOMIC DNA]</scope>
    <source>
        <strain evidence="3 4">EPR-M</strain>
    </source>
</reference>
<proteinExistence type="predicted"/>
<name>A0A1X0XSQ7_9BACT</name>
<sequence>MKLSIFLEQRMMRTKDNVVWSPAGYSEKFFGRYLTVFSHVTICARVIDVPVASTNSVRVNGDSVSVTAIPHYIGPWEFVRRKASIKNAVHSELAQTDAIIIRVPSQIGWLAHASLVKNQRPYGVEVVGDPWEVFAKGGVSIPFRPFTRRLLTSRMRKQCAGASAAIYVTEDTLQQRYPSKESSFSTYASDVELTSEAYLPEPRKYCGGEQYRLIFVGSFAQMYKAPDVLVEAVSILLKGGYNVALTMLGDGVYRQKIMSMVKDLGLSSRIEFLGQVCSGSLVRNQLDRADIFVMPSLTEGLPRAMVEAMARGLPCVGSEVGGIPELLNPSEMVKPGDAVQLAGKISELLLNPERMQRLSRENITKARKYHSDVLMSRRNDFYLALRDVTKDWNLRQTPLC</sequence>
<dbReference type="PANTHER" id="PTHR12526:SF510">
    <property type="entry name" value="D-INOSITOL 3-PHOSPHATE GLYCOSYLTRANSFERASE"/>
    <property type="match status" value="1"/>
</dbReference>
<evidence type="ECO:0000313" key="4">
    <source>
        <dbReference type="Proteomes" id="UP000193136"/>
    </source>
</evidence>
<dbReference type="AlphaFoldDB" id="A0A1X0XSQ7"/>
<dbReference type="Pfam" id="PF13692">
    <property type="entry name" value="Glyco_trans_1_4"/>
    <property type="match status" value="1"/>
</dbReference>
<evidence type="ECO:0000313" key="3">
    <source>
        <dbReference type="EMBL" id="ORJ55880.1"/>
    </source>
</evidence>
<dbReference type="SUPFAM" id="SSF53756">
    <property type="entry name" value="UDP-Glycosyltransferase/glycogen phosphorylase"/>
    <property type="match status" value="1"/>
</dbReference>
<dbReference type="Proteomes" id="UP000193136">
    <property type="component" value="Unassembled WGS sequence"/>
</dbReference>
<keyword evidence="2" id="KW-0808">Transferase</keyword>
<dbReference type="RefSeq" id="WP_085011612.1">
    <property type="nucleotide sequence ID" value="NZ_NAAD01000025.1"/>
</dbReference>
<dbReference type="Gene3D" id="3.40.50.2000">
    <property type="entry name" value="Glycogen Phosphorylase B"/>
    <property type="match status" value="2"/>
</dbReference>
<dbReference type="CDD" id="cd03801">
    <property type="entry name" value="GT4_PimA-like"/>
    <property type="match status" value="1"/>
</dbReference>
<dbReference type="EMBL" id="NAAD01000025">
    <property type="protein sequence ID" value="ORJ55880.1"/>
    <property type="molecule type" value="Genomic_DNA"/>
</dbReference>
<organism evidence="3 4">
    <name type="scientific">Geothermobacter hydrogeniphilus</name>
    <dbReference type="NCBI Taxonomy" id="1969733"/>
    <lineage>
        <taxon>Bacteria</taxon>
        <taxon>Pseudomonadati</taxon>
        <taxon>Thermodesulfobacteriota</taxon>
        <taxon>Desulfuromonadia</taxon>
        <taxon>Desulfuromonadales</taxon>
        <taxon>Geothermobacteraceae</taxon>
        <taxon>Geothermobacter</taxon>
    </lineage>
</organism>
<dbReference type="STRING" id="1969733.B5V00_14890"/>
<comment type="caution">
    <text evidence="3">The sequence shown here is derived from an EMBL/GenBank/DDBJ whole genome shotgun (WGS) entry which is preliminary data.</text>
</comment>
<keyword evidence="1" id="KW-0328">Glycosyltransferase</keyword>
<keyword evidence="4" id="KW-1185">Reference proteome</keyword>
<gene>
    <name evidence="3" type="ORF">B5V00_14890</name>
</gene>
<evidence type="ECO:0000256" key="1">
    <source>
        <dbReference type="ARBA" id="ARBA00022676"/>
    </source>
</evidence>
<evidence type="ECO:0000256" key="2">
    <source>
        <dbReference type="ARBA" id="ARBA00022679"/>
    </source>
</evidence>
<accession>A0A1X0XSQ7</accession>
<dbReference type="OrthoDB" id="5490278at2"/>
<dbReference type="PANTHER" id="PTHR12526">
    <property type="entry name" value="GLYCOSYLTRANSFERASE"/>
    <property type="match status" value="1"/>
</dbReference>
<dbReference type="GO" id="GO:0016757">
    <property type="term" value="F:glycosyltransferase activity"/>
    <property type="evidence" value="ECO:0007669"/>
    <property type="project" value="UniProtKB-KW"/>
</dbReference>
<protein>
    <submittedName>
        <fullName evidence="3">Uncharacterized protein</fullName>
    </submittedName>
</protein>